<dbReference type="InterPro" id="IPR045307">
    <property type="entry name" value="ADCK1_dom"/>
</dbReference>
<evidence type="ECO:0000256" key="1">
    <source>
        <dbReference type="ARBA" id="ARBA00009670"/>
    </source>
</evidence>
<proteinExistence type="inferred from homology"/>
<evidence type="ECO:0000313" key="4">
    <source>
        <dbReference type="Proteomes" id="UP000001357"/>
    </source>
</evidence>
<sequence length="481" mass="54541">MPWPKRVGDLPAIAWTAFQRCPVWPHPNPSSLCLCPLHPYSYCRDWIAVLRVIWTYKQALKADDSKTDRDQIMANCHEQAAAILRQLFETNGGIYIKLGQHLGLLDYIIPEQYVKAMQVFFDRAPTSSYEDVRRVVQEDLGADIETLFSSFDFAPLASASLAQVHRAVLRDGREVAVKVQHWGLREDSVGDIYTVAVLVELTKRIFPDFNYTWLVEEIQKNLPRELNFVEEAANARRCAAMHADRHDVHIPEIVEDMTSSRVLTMEFCHGIPLTDVASIRAAKVDIAAISRTVTEMFSEQIFVHGRVHCDPHPGNVLVQADGHGRARIVLLDHGLYRELPETFRLEYCRLWRAIIEGDAAGIERHATTMNAGEYYPLFAAMLTYKPWDAVVGRGSDRLELSGSAREKAEVRRNVGKYLRQINALLARVPRDLLLLLKTNDCLHGLENNLRAALERPSDLLPASRPIFNFADVDDVIKVLRG</sequence>
<keyword evidence="4" id="KW-1185">Reference proteome</keyword>
<dbReference type="PANTHER" id="PTHR43173:SF19">
    <property type="entry name" value="AARF DOMAIN-CONTAINING PROTEIN KINASE 1"/>
    <property type="match status" value="1"/>
</dbReference>
<organism evidence="3 4">
    <name type="scientific">Monosiga brevicollis</name>
    <name type="common">Choanoflagellate</name>
    <dbReference type="NCBI Taxonomy" id="81824"/>
    <lineage>
        <taxon>Eukaryota</taxon>
        <taxon>Choanoflagellata</taxon>
        <taxon>Craspedida</taxon>
        <taxon>Salpingoecidae</taxon>
        <taxon>Monosiga</taxon>
    </lineage>
</organism>
<comment type="similarity">
    <text evidence="1">Belongs to the protein kinase superfamily. ADCK protein kinase family.</text>
</comment>
<dbReference type="Pfam" id="PF03109">
    <property type="entry name" value="ABC1"/>
    <property type="match status" value="1"/>
</dbReference>
<dbReference type="eggNOG" id="KOG1235">
    <property type="taxonomic scope" value="Eukaryota"/>
</dbReference>
<dbReference type="GeneID" id="5893867"/>
<evidence type="ECO:0000259" key="2">
    <source>
        <dbReference type="Pfam" id="PF03109"/>
    </source>
</evidence>
<dbReference type="Gene3D" id="1.10.510.10">
    <property type="entry name" value="Transferase(Phosphotransferase) domain 1"/>
    <property type="match status" value="1"/>
</dbReference>
<gene>
    <name evidence="3" type="ORF">MONBRDRAFT_33784</name>
</gene>
<dbReference type="GO" id="GO:0007005">
    <property type="term" value="P:mitochondrion organization"/>
    <property type="evidence" value="ECO:0000318"/>
    <property type="project" value="GO_Central"/>
</dbReference>
<dbReference type="FunCoup" id="A9V7H6">
    <property type="interactions" value="489"/>
</dbReference>
<dbReference type="GO" id="GO:0055088">
    <property type="term" value="P:lipid homeostasis"/>
    <property type="evidence" value="ECO:0000318"/>
    <property type="project" value="GO_Central"/>
</dbReference>
<dbReference type="STRING" id="81824.A9V7H6"/>
<dbReference type="RefSeq" id="XP_001748628.1">
    <property type="nucleotide sequence ID" value="XM_001748576.1"/>
</dbReference>
<evidence type="ECO:0000313" key="3">
    <source>
        <dbReference type="EMBL" id="EDQ86515.1"/>
    </source>
</evidence>
<dbReference type="InterPro" id="IPR051130">
    <property type="entry name" value="Mito_struct-func_regulator"/>
</dbReference>
<protein>
    <recommendedName>
        <fullName evidence="2">ABC1 atypical kinase-like domain-containing protein</fullName>
    </recommendedName>
</protein>
<dbReference type="AlphaFoldDB" id="A9V7H6"/>
<name>A9V7H6_MONBE</name>
<dbReference type="SUPFAM" id="SSF56112">
    <property type="entry name" value="Protein kinase-like (PK-like)"/>
    <property type="match status" value="1"/>
</dbReference>
<dbReference type="CDD" id="cd13969">
    <property type="entry name" value="ADCK1-like"/>
    <property type="match status" value="1"/>
</dbReference>
<dbReference type="OMA" id="RCNPEDI"/>
<dbReference type="PANTHER" id="PTHR43173">
    <property type="entry name" value="ABC1 FAMILY PROTEIN"/>
    <property type="match status" value="1"/>
</dbReference>
<dbReference type="InterPro" id="IPR011009">
    <property type="entry name" value="Kinase-like_dom_sf"/>
</dbReference>
<feature type="domain" description="ABC1 atypical kinase-like" evidence="2">
    <location>
        <begin position="121"/>
        <end position="364"/>
    </location>
</feature>
<reference evidence="3 4" key="1">
    <citation type="journal article" date="2008" name="Nature">
        <title>The genome of the choanoflagellate Monosiga brevicollis and the origin of metazoans.</title>
        <authorList>
            <consortium name="JGI Sequencing"/>
            <person name="King N."/>
            <person name="Westbrook M.J."/>
            <person name="Young S.L."/>
            <person name="Kuo A."/>
            <person name="Abedin M."/>
            <person name="Chapman J."/>
            <person name="Fairclough S."/>
            <person name="Hellsten U."/>
            <person name="Isogai Y."/>
            <person name="Letunic I."/>
            <person name="Marr M."/>
            <person name="Pincus D."/>
            <person name="Putnam N."/>
            <person name="Rokas A."/>
            <person name="Wright K.J."/>
            <person name="Zuzow R."/>
            <person name="Dirks W."/>
            <person name="Good M."/>
            <person name="Goodstein D."/>
            <person name="Lemons D."/>
            <person name="Li W."/>
            <person name="Lyons J.B."/>
            <person name="Morris A."/>
            <person name="Nichols S."/>
            <person name="Richter D.J."/>
            <person name="Salamov A."/>
            <person name="Bork P."/>
            <person name="Lim W.A."/>
            <person name="Manning G."/>
            <person name="Miller W.T."/>
            <person name="McGinnis W."/>
            <person name="Shapiro H."/>
            <person name="Tjian R."/>
            <person name="Grigoriev I.V."/>
            <person name="Rokhsar D."/>
        </authorList>
    </citation>
    <scope>NUCLEOTIDE SEQUENCE [LARGE SCALE GENOMIC DNA]</scope>
    <source>
        <strain evidence="4">MX1 / ATCC 50154</strain>
    </source>
</reference>
<dbReference type="Proteomes" id="UP000001357">
    <property type="component" value="Unassembled WGS sequence"/>
</dbReference>
<dbReference type="InterPro" id="IPR004147">
    <property type="entry name" value="ABC1_dom"/>
</dbReference>
<dbReference type="InParanoid" id="A9V7H6"/>
<accession>A9V7H6</accession>
<dbReference type="EMBL" id="CH991565">
    <property type="protein sequence ID" value="EDQ86515.1"/>
    <property type="molecule type" value="Genomic_DNA"/>
</dbReference>
<dbReference type="GO" id="GO:0005743">
    <property type="term" value="C:mitochondrial inner membrane"/>
    <property type="evidence" value="ECO:0000318"/>
    <property type="project" value="GO_Central"/>
</dbReference>
<dbReference type="KEGG" id="mbr:MONBRDRAFT_33784"/>